<dbReference type="EMBL" id="FWWV01000002">
    <property type="protein sequence ID" value="SMB79558.1"/>
    <property type="molecule type" value="Genomic_DNA"/>
</dbReference>
<dbReference type="STRING" id="1122938.SAMN05660772_00417"/>
<dbReference type="RefSeq" id="WP_084255754.1">
    <property type="nucleotide sequence ID" value="NZ_FWWV01000002.1"/>
</dbReference>
<keyword evidence="2" id="KW-1185">Reference proteome</keyword>
<accession>A0A1W1UEN0</accession>
<evidence type="ECO:0000313" key="1">
    <source>
        <dbReference type="EMBL" id="SMB79558.1"/>
    </source>
</evidence>
<reference evidence="2" key="1">
    <citation type="submission" date="2017-04" db="EMBL/GenBank/DDBJ databases">
        <authorList>
            <person name="Varghese N."/>
            <person name="Submissions S."/>
        </authorList>
    </citation>
    <scope>NUCLEOTIDE SEQUENCE [LARGE SCALE GENOMIC DNA]</scope>
    <source>
        <strain evidence="2">DSM 23072</strain>
    </source>
</reference>
<protein>
    <submittedName>
        <fullName evidence="1">Uncharacterized protein</fullName>
    </submittedName>
</protein>
<organism evidence="1 2">
    <name type="scientific">Pasteurella testudinis DSM 23072</name>
    <dbReference type="NCBI Taxonomy" id="1122938"/>
    <lineage>
        <taxon>Bacteria</taxon>
        <taxon>Pseudomonadati</taxon>
        <taxon>Pseudomonadota</taxon>
        <taxon>Gammaproteobacteria</taxon>
        <taxon>Pasteurellales</taxon>
        <taxon>Pasteurellaceae</taxon>
        <taxon>Pasteurella</taxon>
    </lineage>
</organism>
<dbReference type="Proteomes" id="UP000192408">
    <property type="component" value="Unassembled WGS sequence"/>
</dbReference>
<gene>
    <name evidence="1" type="ORF">SAMN05660772_00417</name>
</gene>
<proteinExistence type="predicted"/>
<name>A0A1W1UEN0_9PAST</name>
<evidence type="ECO:0000313" key="2">
    <source>
        <dbReference type="Proteomes" id="UP000192408"/>
    </source>
</evidence>
<sequence length="250" mass="28525">MLTIQLQQQSYSLPLAEGLLSGYFTLDENWRDLDYANGGNALFLDLVLTYRVPRQYIDDFYRLYFIDLEERSDGYVIDEDNLPLLRLEIPINRTEFDFEHNKTIILGNLPRFPQLTDLAHQKLDNTILEKSGFFFSSFANAQLAQFEFGQAGAQAVDLTLSGKASDGRGELHFQLTESQIPFKLAAKIIGYADQFVGKDIEARAAEIRACFADIYDQQHYIAESVQVSDQQYLGIEITFRQKHNVCGITP</sequence>
<dbReference type="AlphaFoldDB" id="A0A1W1UEN0"/>